<dbReference type="Proteomes" id="UP000001554">
    <property type="component" value="Chromosome 10"/>
</dbReference>
<dbReference type="InterPro" id="IPR016186">
    <property type="entry name" value="C-type_lectin-like/link_sf"/>
</dbReference>
<evidence type="ECO:0000259" key="2">
    <source>
        <dbReference type="PROSITE" id="PS50041"/>
    </source>
</evidence>
<name>A0A9J7LWJ4_BRAFL</name>
<dbReference type="InterPro" id="IPR003886">
    <property type="entry name" value="NIDO_dom"/>
</dbReference>
<dbReference type="GO" id="GO:0007160">
    <property type="term" value="P:cell-matrix adhesion"/>
    <property type="evidence" value="ECO:0007669"/>
    <property type="project" value="InterPro"/>
</dbReference>
<keyword evidence="4" id="KW-1185">Reference proteome</keyword>
<dbReference type="Gene3D" id="3.10.100.10">
    <property type="entry name" value="Mannose-Binding Protein A, subunit A"/>
    <property type="match status" value="1"/>
</dbReference>
<gene>
    <name evidence="5" type="primary">LOC118425150</name>
</gene>
<dbReference type="RefSeq" id="XP_035689868.1">
    <property type="nucleotide sequence ID" value="XM_035833975.1"/>
</dbReference>
<feature type="domain" description="C-type lectin" evidence="2">
    <location>
        <begin position="285"/>
        <end position="404"/>
    </location>
</feature>
<proteinExistence type="predicted"/>
<feature type="chain" id="PRO_5039901390" evidence="1">
    <location>
        <begin position="20"/>
        <end position="422"/>
    </location>
</feature>
<dbReference type="Pfam" id="PF06119">
    <property type="entry name" value="NIDO"/>
    <property type="match status" value="1"/>
</dbReference>
<feature type="domain" description="NIDO" evidence="3">
    <location>
        <begin position="100"/>
        <end position="263"/>
    </location>
</feature>
<dbReference type="OrthoDB" id="6236007at2759"/>
<dbReference type="Pfam" id="PF00059">
    <property type="entry name" value="Lectin_C"/>
    <property type="match status" value="1"/>
</dbReference>
<evidence type="ECO:0000313" key="5">
    <source>
        <dbReference type="RefSeq" id="XP_035689868.1"/>
    </source>
</evidence>
<sequence length="422" mass="45902">MRQFLLTACLLGFLWGTSAQITPVTNTAFYPYGPGTPDILDSAADDGTSGAVSLATAFPFFGNSYNDLYVNTNGDISFGSAVTGFTPTPFPVTGNRVLAVYYTDIKTSNGGRSGYIYRRETTDAAILARATTDIQTALPADHGSFVATWVYIATWHDVGIFGASGDGHNLRNTFQLVLITDGCKSFTLFNYDQIQFLQGSTNSGNGTSGTGPNPAQVGINGGDGIHYSLHPYSRTTDLYTLPTWTDPAVPGPPGRWVQRTDLALTGDGPALVCPTGFREIGDDLCLKPHTQPLDYDAAIARCAELAPDGRLFNIRSQAHNEMLIGFLQRFQTRTGRGRGLWTGLTDKAAEGTFEWEDGTAFDPEGYTNWAEGVLEERQGGQRDCVFMKKDDGWQWNIQKCETRRERNAFICTAPKAPVPSEC</sequence>
<dbReference type="PROSITE" id="PS50041">
    <property type="entry name" value="C_TYPE_LECTIN_2"/>
    <property type="match status" value="1"/>
</dbReference>
<reference evidence="4" key="1">
    <citation type="journal article" date="2020" name="Nat. Ecol. Evol.">
        <title>Deeply conserved synteny resolves early events in vertebrate evolution.</title>
        <authorList>
            <person name="Simakov O."/>
            <person name="Marletaz F."/>
            <person name="Yue J.X."/>
            <person name="O'Connell B."/>
            <person name="Jenkins J."/>
            <person name="Brandt A."/>
            <person name="Calef R."/>
            <person name="Tung C.H."/>
            <person name="Huang T.K."/>
            <person name="Schmutz J."/>
            <person name="Satoh N."/>
            <person name="Yu J.K."/>
            <person name="Putnam N.H."/>
            <person name="Green R.E."/>
            <person name="Rokhsar D.S."/>
        </authorList>
    </citation>
    <scope>NUCLEOTIDE SEQUENCE [LARGE SCALE GENOMIC DNA]</scope>
    <source>
        <strain evidence="4">S238N-H82</strain>
    </source>
</reference>
<keyword evidence="1" id="KW-0732">Signal</keyword>
<reference evidence="5" key="2">
    <citation type="submission" date="2025-08" db="UniProtKB">
        <authorList>
            <consortium name="RefSeq"/>
        </authorList>
    </citation>
    <scope>IDENTIFICATION</scope>
    <source>
        <strain evidence="5">S238N-H82</strain>
        <tissue evidence="5">Testes</tissue>
    </source>
</reference>
<dbReference type="SMART" id="SM00034">
    <property type="entry name" value="CLECT"/>
    <property type="match status" value="1"/>
</dbReference>
<dbReference type="PANTHER" id="PTHR13802">
    <property type="entry name" value="MUCIN 4-RELATED"/>
    <property type="match status" value="1"/>
</dbReference>
<dbReference type="PROSITE" id="PS51220">
    <property type="entry name" value="NIDO"/>
    <property type="match status" value="1"/>
</dbReference>
<dbReference type="SUPFAM" id="SSF56436">
    <property type="entry name" value="C-type lectin-like"/>
    <property type="match status" value="1"/>
</dbReference>
<evidence type="ECO:0000256" key="1">
    <source>
        <dbReference type="SAM" id="SignalP"/>
    </source>
</evidence>
<dbReference type="InterPro" id="IPR016187">
    <property type="entry name" value="CTDL_fold"/>
</dbReference>
<evidence type="ECO:0000259" key="3">
    <source>
        <dbReference type="PROSITE" id="PS51220"/>
    </source>
</evidence>
<dbReference type="InterPro" id="IPR051495">
    <property type="entry name" value="Epithelial_Barrier/Signaling"/>
</dbReference>
<dbReference type="PANTHER" id="PTHR13802:SF59">
    <property type="entry name" value="SUSHI DOMAIN-CONTAINING PROTEIN 2"/>
    <property type="match status" value="1"/>
</dbReference>
<accession>A0A9J7LWJ4</accession>
<protein>
    <submittedName>
        <fullName evidence="5">Sushi, nidogen and EGF-like domain-containing protein 1 isoform X2</fullName>
    </submittedName>
</protein>
<organism evidence="4 5">
    <name type="scientific">Branchiostoma floridae</name>
    <name type="common">Florida lancelet</name>
    <name type="synonym">Amphioxus</name>
    <dbReference type="NCBI Taxonomy" id="7739"/>
    <lineage>
        <taxon>Eukaryota</taxon>
        <taxon>Metazoa</taxon>
        <taxon>Chordata</taxon>
        <taxon>Cephalochordata</taxon>
        <taxon>Leptocardii</taxon>
        <taxon>Amphioxiformes</taxon>
        <taxon>Branchiostomatidae</taxon>
        <taxon>Branchiostoma</taxon>
    </lineage>
</organism>
<dbReference type="CDD" id="cd00037">
    <property type="entry name" value="CLECT"/>
    <property type="match status" value="1"/>
</dbReference>
<dbReference type="GO" id="GO:0005615">
    <property type="term" value="C:extracellular space"/>
    <property type="evidence" value="ECO:0000318"/>
    <property type="project" value="GO_Central"/>
</dbReference>
<dbReference type="SMART" id="SM00539">
    <property type="entry name" value="NIDO"/>
    <property type="match status" value="1"/>
</dbReference>
<dbReference type="GeneID" id="118425150"/>
<dbReference type="InterPro" id="IPR001304">
    <property type="entry name" value="C-type_lectin-like"/>
</dbReference>
<evidence type="ECO:0000313" key="4">
    <source>
        <dbReference type="Proteomes" id="UP000001554"/>
    </source>
</evidence>
<feature type="signal peptide" evidence="1">
    <location>
        <begin position="1"/>
        <end position="19"/>
    </location>
</feature>
<dbReference type="AlphaFoldDB" id="A0A9J7LWJ4"/>